<reference evidence="2 3" key="1">
    <citation type="submission" date="2019-02" db="EMBL/GenBank/DDBJ databases">
        <title>Deep-cultivation of Planctomycetes and their phenomic and genomic characterization uncovers novel biology.</title>
        <authorList>
            <person name="Wiegand S."/>
            <person name="Jogler M."/>
            <person name="Boedeker C."/>
            <person name="Pinto D."/>
            <person name="Vollmers J."/>
            <person name="Rivas-Marin E."/>
            <person name="Kohn T."/>
            <person name="Peeters S.H."/>
            <person name="Heuer A."/>
            <person name="Rast P."/>
            <person name="Oberbeckmann S."/>
            <person name="Bunk B."/>
            <person name="Jeske O."/>
            <person name="Meyerdierks A."/>
            <person name="Storesund J.E."/>
            <person name="Kallscheuer N."/>
            <person name="Luecker S."/>
            <person name="Lage O.M."/>
            <person name="Pohl T."/>
            <person name="Merkel B.J."/>
            <person name="Hornburger P."/>
            <person name="Mueller R.-W."/>
            <person name="Bruemmer F."/>
            <person name="Labrenz M."/>
            <person name="Spormann A.M."/>
            <person name="Op den Camp H."/>
            <person name="Overmann J."/>
            <person name="Amann R."/>
            <person name="Jetten M.S.M."/>
            <person name="Mascher T."/>
            <person name="Medema M.H."/>
            <person name="Devos D.P."/>
            <person name="Kaster A.-K."/>
            <person name="Ovreas L."/>
            <person name="Rohde M."/>
            <person name="Galperin M.Y."/>
            <person name="Jogler C."/>
        </authorList>
    </citation>
    <scope>NUCLEOTIDE SEQUENCE [LARGE SCALE GENOMIC DNA]</scope>
    <source>
        <strain evidence="2 3">Pan44</strain>
    </source>
</reference>
<dbReference type="InParanoid" id="A0A517SHN9"/>
<evidence type="ECO:0000313" key="3">
    <source>
        <dbReference type="Proteomes" id="UP000315700"/>
    </source>
</evidence>
<dbReference type="Pfam" id="PF13481">
    <property type="entry name" value="AAA_25"/>
    <property type="match status" value="1"/>
</dbReference>
<gene>
    <name evidence="2" type="ORF">Pan44_36960</name>
</gene>
<dbReference type="AlphaFoldDB" id="A0A517SHN9"/>
<name>A0A517SHN9_9PLAN</name>
<feature type="region of interest" description="Disordered" evidence="1">
    <location>
        <begin position="1"/>
        <end position="24"/>
    </location>
</feature>
<dbReference type="RefSeq" id="WP_145031689.1">
    <property type="nucleotide sequence ID" value="NZ_CP036271.1"/>
</dbReference>
<dbReference type="InterPro" id="IPR027417">
    <property type="entry name" value="P-loop_NTPase"/>
</dbReference>
<proteinExistence type="predicted"/>
<sequence>MPKPNRQFSRKQSRKTPNPNAPNLLRLDACQKRNLAWLWDQRIPLGKCSLLVGDADAGKTFLALDLAARVSRGVGVPPEAGLARPGQVLLMCADDDVEDTLLPRLQAAEADLSRIAILSASPRKARLKSQALLSLAKDFGQIEAALEELPECRLIVVDPINAYLRGLAGNNDIAIRQLLQKLTRLAREKNAAIVMTAHQRKQLASTAVHRPVGSVAFAAVARVVLVLAHDPHVAGRRLLVPAKMALHAAPTGRAFRIVAGRLEWEPEIVDFSADDLSLIIADDDEWNDARRAAKQWLLTLLEKKPLPAEEVKRLADERQMPWRVLWTAKKDCKVESQRNATDQRFYWKLPVYWMHDPEKFMPVFL</sequence>
<evidence type="ECO:0000256" key="1">
    <source>
        <dbReference type="SAM" id="MobiDB-lite"/>
    </source>
</evidence>
<keyword evidence="3" id="KW-1185">Reference proteome</keyword>
<dbReference type="Proteomes" id="UP000315700">
    <property type="component" value="Chromosome"/>
</dbReference>
<accession>A0A517SHN9</accession>
<dbReference type="OrthoDB" id="279540at2"/>
<evidence type="ECO:0000313" key="2">
    <source>
        <dbReference type="EMBL" id="QDT55650.1"/>
    </source>
</evidence>
<dbReference type="SUPFAM" id="SSF52540">
    <property type="entry name" value="P-loop containing nucleoside triphosphate hydrolases"/>
    <property type="match status" value="1"/>
</dbReference>
<dbReference type="Gene3D" id="3.40.50.300">
    <property type="entry name" value="P-loop containing nucleotide triphosphate hydrolases"/>
    <property type="match status" value="1"/>
</dbReference>
<dbReference type="EMBL" id="CP036271">
    <property type="protein sequence ID" value="QDT55650.1"/>
    <property type="molecule type" value="Genomic_DNA"/>
</dbReference>
<organism evidence="2 3">
    <name type="scientific">Caulifigura coniformis</name>
    <dbReference type="NCBI Taxonomy" id="2527983"/>
    <lineage>
        <taxon>Bacteria</taxon>
        <taxon>Pseudomonadati</taxon>
        <taxon>Planctomycetota</taxon>
        <taxon>Planctomycetia</taxon>
        <taxon>Planctomycetales</taxon>
        <taxon>Planctomycetaceae</taxon>
        <taxon>Caulifigura</taxon>
    </lineage>
</organism>
<evidence type="ECO:0008006" key="4">
    <source>
        <dbReference type="Google" id="ProtNLM"/>
    </source>
</evidence>
<protein>
    <recommendedName>
        <fullName evidence="4">AAA+ ATPase domain-containing protein</fullName>
    </recommendedName>
</protein>
<dbReference type="KEGG" id="ccos:Pan44_36960"/>